<organism evidence="2 3">
    <name type="scientific">Paspalum notatum var. saurae</name>
    <dbReference type="NCBI Taxonomy" id="547442"/>
    <lineage>
        <taxon>Eukaryota</taxon>
        <taxon>Viridiplantae</taxon>
        <taxon>Streptophyta</taxon>
        <taxon>Embryophyta</taxon>
        <taxon>Tracheophyta</taxon>
        <taxon>Spermatophyta</taxon>
        <taxon>Magnoliopsida</taxon>
        <taxon>Liliopsida</taxon>
        <taxon>Poales</taxon>
        <taxon>Poaceae</taxon>
        <taxon>PACMAD clade</taxon>
        <taxon>Panicoideae</taxon>
        <taxon>Andropogonodae</taxon>
        <taxon>Paspaleae</taxon>
        <taxon>Paspalinae</taxon>
        <taxon>Paspalum</taxon>
    </lineage>
</organism>
<feature type="compositionally biased region" description="Polar residues" evidence="1">
    <location>
        <begin position="1"/>
        <end position="12"/>
    </location>
</feature>
<name>A0AAQ3TXD6_PASNO</name>
<reference evidence="2 3" key="1">
    <citation type="submission" date="2024-02" db="EMBL/GenBank/DDBJ databases">
        <title>High-quality chromosome-scale genome assembly of Pensacola bahiagrass (Paspalum notatum Flugge var. saurae).</title>
        <authorList>
            <person name="Vega J.M."/>
            <person name="Podio M."/>
            <person name="Orjuela J."/>
            <person name="Siena L.A."/>
            <person name="Pessino S.C."/>
            <person name="Combes M.C."/>
            <person name="Mariac C."/>
            <person name="Albertini E."/>
            <person name="Pupilli F."/>
            <person name="Ortiz J.P.A."/>
            <person name="Leblanc O."/>
        </authorList>
    </citation>
    <scope>NUCLEOTIDE SEQUENCE [LARGE SCALE GENOMIC DNA]</scope>
    <source>
        <strain evidence="2">R1</strain>
        <tissue evidence="2">Leaf</tissue>
    </source>
</reference>
<evidence type="ECO:0000313" key="3">
    <source>
        <dbReference type="Proteomes" id="UP001341281"/>
    </source>
</evidence>
<feature type="compositionally biased region" description="Acidic residues" evidence="1">
    <location>
        <begin position="41"/>
        <end position="65"/>
    </location>
</feature>
<feature type="region of interest" description="Disordered" evidence="1">
    <location>
        <begin position="1"/>
        <end position="25"/>
    </location>
</feature>
<feature type="region of interest" description="Disordered" evidence="1">
    <location>
        <begin position="41"/>
        <end position="81"/>
    </location>
</feature>
<sequence length="81" mass="9072">MPRPAVTTSNGVARQGNGEEHPQTLMMMTVDSVIFEEYDEDNEGYLLADQEEDTDEENDVEETQDDSSSVLDVPDLYDKGL</sequence>
<gene>
    <name evidence="2" type="ORF">U9M48_028735</name>
</gene>
<protein>
    <submittedName>
        <fullName evidence="2">Uncharacterized protein</fullName>
    </submittedName>
</protein>
<evidence type="ECO:0000313" key="2">
    <source>
        <dbReference type="EMBL" id="WVZ81348.1"/>
    </source>
</evidence>
<dbReference type="EMBL" id="CP144750">
    <property type="protein sequence ID" value="WVZ81348.1"/>
    <property type="molecule type" value="Genomic_DNA"/>
</dbReference>
<evidence type="ECO:0000256" key="1">
    <source>
        <dbReference type="SAM" id="MobiDB-lite"/>
    </source>
</evidence>
<dbReference type="AlphaFoldDB" id="A0AAQ3TXD6"/>
<proteinExistence type="predicted"/>
<keyword evidence="3" id="KW-1185">Reference proteome</keyword>
<accession>A0AAQ3TXD6</accession>
<dbReference type="Proteomes" id="UP001341281">
    <property type="component" value="Chromosome 06"/>
</dbReference>